<proteinExistence type="inferred from homology"/>
<keyword evidence="2" id="KW-0408">Iron</keyword>
<dbReference type="GO" id="GO:0005506">
    <property type="term" value="F:iron ion binding"/>
    <property type="evidence" value="ECO:0007669"/>
    <property type="project" value="InterPro"/>
</dbReference>
<evidence type="ECO:0000256" key="2">
    <source>
        <dbReference type="RuleBase" id="RU000461"/>
    </source>
</evidence>
<accession>A0A7W3LRP6</accession>
<protein>
    <submittedName>
        <fullName evidence="3">Cytochrome P450</fullName>
    </submittedName>
</protein>
<sequence>MRATQEDVVARLVREFDYHDPEYTPEVAEIVNSEIRERAAVTYSPAHGGFWVLSRYEDVKAALRDYETFSSGSGVHFPRAAGMPKFSPIDYDPPEHRVIRKLMAPPMEREALRRLEPAAARLVADLVDPLVRKGEADLFTQLAQPLSIGVLGLAIGLSDAAQHRIRDLTRSMWKRLSRDSDAEGFWPAFRSLLSEEIRRAREKPGDYYLSHLVNARVDGEPISEDMLYSIIVSYCVAGHDNPMNSASRLLWYLAGHPELQERLRTEPELRTAVVEESLRRWCPADRLTRVTTRDVTIDGVTIPAGSRVVLLFDAANRDPAKFPAPDEFDPGRGNSHHHLSFGFGIHHCIGAQLSRMELRATLDELARRPAYVLTEEPRRHFENGRHIVFSGIRVRFEAPDTGPDGQEG</sequence>
<dbReference type="Proteomes" id="UP000572680">
    <property type="component" value="Unassembled WGS sequence"/>
</dbReference>
<dbReference type="InterPro" id="IPR001128">
    <property type="entry name" value="Cyt_P450"/>
</dbReference>
<dbReference type="Gene3D" id="1.10.630.10">
    <property type="entry name" value="Cytochrome P450"/>
    <property type="match status" value="1"/>
</dbReference>
<dbReference type="AlphaFoldDB" id="A0A7W3LRP6"/>
<dbReference type="SUPFAM" id="SSF48264">
    <property type="entry name" value="Cytochrome P450"/>
    <property type="match status" value="1"/>
</dbReference>
<keyword evidence="4" id="KW-1185">Reference proteome</keyword>
<comment type="caution">
    <text evidence="3">The sequence shown here is derived from an EMBL/GenBank/DDBJ whole genome shotgun (WGS) entry which is preliminary data.</text>
</comment>
<keyword evidence="2" id="KW-0479">Metal-binding</keyword>
<comment type="similarity">
    <text evidence="1 2">Belongs to the cytochrome P450 family.</text>
</comment>
<evidence type="ECO:0000256" key="1">
    <source>
        <dbReference type="ARBA" id="ARBA00010617"/>
    </source>
</evidence>
<dbReference type="PRINTS" id="PR00359">
    <property type="entry name" value="BP450"/>
</dbReference>
<gene>
    <name evidence="3" type="ORF">HNR61_004698</name>
</gene>
<name>A0A7W3LRP6_ACTNM</name>
<dbReference type="InterPro" id="IPR017972">
    <property type="entry name" value="Cyt_P450_CS"/>
</dbReference>
<evidence type="ECO:0000313" key="4">
    <source>
        <dbReference type="Proteomes" id="UP000572680"/>
    </source>
</evidence>
<dbReference type="Pfam" id="PF00067">
    <property type="entry name" value="p450"/>
    <property type="match status" value="1"/>
</dbReference>
<organism evidence="3 4">
    <name type="scientific">Actinomadura namibiensis</name>
    <dbReference type="NCBI Taxonomy" id="182080"/>
    <lineage>
        <taxon>Bacteria</taxon>
        <taxon>Bacillati</taxon>
        <taxon>Actinomycetota</taxon>
        <taxon>Actinomycetes</taxon>
        <taxon>Streptosporangiales</taxon>
        <taxon>Thermomonosporaceae</taxon>
        <taxon>Actinomadura</taxon>
    </lineage>
</organism>
<keyword evidence="2" id="KW-0560">Oxidoreductase</keyword>
<dbReference type="PANTHER" id="PTHR46696:SF6">
    <property type="entry name" value="P450, PUTATIVE (EUROFUNG)-RELATED"/>
    <property type="match status" value="1"/>
</dbReference>
<dbReference type="PANTHER" id="PTHR46696">
    <property type="entry name" value="P450, PUTATIVE (EUROFUNG)-RELATED"/>
    <property type="match status" value="1"/>
</dbReference>
<evidence type="ECO:0000313" key="3">
    <source>
        <dbReference type="EMBL" id="MBA8953048.1"/>
    </source>
</evidence>
<dbReference type="GO" id="GO:0020037">
    <property type="term" value="F:heme binding"/>
    <property type="evidence" value="ECO:0007669"/>
    <property type="project" value="InterPro"/>
</dbReference>
<dbReference type="PROSITE" id="PS00086">
    <property type="entry name" value="CYTOCHROME_P450"/>
    <property type="match status" value="1"/>
</dbReference>
<dbReference type="InterPro" id="IPR036396">
    <property type="entry name" value="Cyt_P450_sf"/>
</dbReference>
<keyword evidence="2" id="KW-0503">Monooxygenase</keyword>
<dbReference type="GO" id="GO:0004497">
    <property type="term" value="F:monooxygenase activity"/>
    <property type="evidence" value="ECO:0007669"/>
    <property type="project" value="UniProtKB-KW"/>
</dbReference>
<dbReference type="RefSeq" id="WP_182845301.1">
    <property type="nucleotide sequence ID" value="NZ_BAAALP010000033.1"/>
</dbReference>
<keyword evidence="2" id="KW-0349">Heme</keyword>
<dbReference type="EMBL" id="JACJIA010000006">
    <property type="protein sequence ID" value="MBA8953048.1"/>
    <property type="molecule type" value="Genomic_DNA"/>
</dbReference>
<dbReference type="InterPro" id="IPR002397">
    <property type="entry name" value="Cyt_P450_B"/>
</dbReference>
<reference evidence="3 4" key="1">
    <citation type="submission" date="2020-08" db="EMBL/GenBank/DDBJ databases">
        <title>Genomic Encyclopedia of Type Strains, Phase IV (KMG-IV): sequencing the most valuable type-strain genomes for metagenomic binning, comparative biology and taxonomic classification.</title>
        <authorList>
            <person name="Goeker M."/>
        </authorList>
    </citation>
    <scope>NUCLEOTIDE SEQUENCE [LARGE SCALE GENOMIC DNA]</scope>
    <source>
        <strain evidence="3 4">DSM 44197</strain>
    </source>
</reference>
<dbReference type="GO" id="GO:0016705">
    <property type="term" value="F:oxidoreductase activity, acting on paired donors, with incorporation or reduction of molecular oxygen"/>
    <property type="evidence" value="ECO:0007669"/>
    <property type="project" value="InterPro"/>
</dbReference>